<organism evidence="2 3">
    <name type="scientific">Marinobacter lipolyticus SM19</name>
    <dbReference type="NCBI Taxonomy" id="1318628"/>
    <lineage>
        <taxon>Bacteria</taxon>
        <taxon>Pseudomonadati</taxon>
        <taxon>Pseudomonadota</taxon>
        <taxon>Gammaproteobacteria</taxon>
        <taxon>Pseudomonadales</taxon>
        <taxon>Marinobacteraceae</taxon>
        <taxon>Marinobacter</taxon>
    </lineage>
</organism>
<gene>
    <name evidence="2" type="ORF">MARLIPOL_16949</name>
</gene>
<evidence type="ECO:0000256" key="1">
    <source>
        <dbReference type="SAM" id="MobiDB-lite"/>
    </source>
</evidence>
<feature type="region of interest" description="Disordered" evidence="1">
    <location>
        <begin position="23"/>
        <end position="50"/>
    </location>
</feature>
<proteinExistence type="predicted"/>
<dbReference type="STRING" id="1318628.MARLIPOL_16949"/>
<dbReference type="OrthoDB" id="6355587at2"/>
<dbReference type="EMBL" id="ASAD01000022">
    <property type="protein sequence ID" value="EON90828.1"/>
    <property type="molecule type" value="Genomic_DNA"/>
</dbReference>
<keyword evidence="3" id="KW-1185">Reference proteome</keyword>
<name>R8AWV6_9GAMM</name>
<dbReference type="HOGENOM" id="CLU_072558_0_0_6"/>
<sequence>MVKTTTAVILASVSVWGLTACGGGGGGSSSSSSVDDTPTERPSSADITVDPNGYAEKQVAISSQTETDSILELYEDAENAYLLAEQVDNAVTSRSPSDVSGNVLTYDCDNDGEVVITVNSDDVSDDERWKFNNCELDTPTFGRIVLNGDYSYVNEVMSNGNAGFQVFDLTGTVIASGDDIVAKGLDEWDIGENTEKYRTDALEFIIGNDYFAIANALTTLEDDGSGVSISLESKLIGSALGGYINISTQKSVFVASGESCPQSGIIRLDGDSSTFAEIRYLDDTGTGDVAMVVIDSSGEAVPYNTCESLIF</sequence>
<dbReference type="RefSeq" id="WP_012139602.1">
    <property type="nucleotide sequence ID" value="NZ_KE007329.1"/>
</dbReference>
<dbReference type="Proteomes" id="UP000016540">
    <property type="component" value="Unassembled WGS sequence"/>
</dbReference>
<comment type="caution">
    <text evidence="2">The sequence shown here is derived from an EMBL/GenBank/DDBJ whole genome shotgun (WGS) entry which is preliminary data.</text>
</comment>
<dbReference type="PROSITE" id="PS51257">
    <property type="entry name" value="PROKAR_LIPOPROTEIN"/>
    <property type="match status" value="1"/>
</dbReference>
<dbReference type="eggNOG" id="ENOG502ZKIB">
    <property type="taxonomic scope" value="Bacteria"/>
</dbReference>
<accession>R8AWV6</accession>
<dbReference type="AlphaFoldDB" id="R8AWV6"/>
<evidence type="ECO:0000313" key="3">
    <source>
        <dbReference type="Proteomes" id="UP000016540"/>
    </source>
</evidence>
<feature type="compositionally biased region" description="Polar residues" evidence="1">
    <location>
        <begin position="34"/>
        <end position="46"/>
    </location>
</feature>
<reference evidence="2 3" key="1">
    <citation type="journal article" date="2013" name="Genome Announc.">
        <title>Draft Genome Sequence of the Moderately Halophilic Bacterium Marinobacter lipolyticus Strain SM19.</title>
        <authorList>
            <person name="Papke R.T."/>
            <person name="de la Haba R.R."/>
            <person name="Infante-Dominguez C."/>
            <person name="Perez D."/>
            <person name="Sanchez-Porro C."/>
            <person name="Lapierre P."/>
            <person name="Ventosa A."/>
        </authorList>
    </citation>
    <scope>NUCLEOTIDE SEQUENCE [LARGE SCALE GENOMIC DNA]</scope>
    <source>
        <strain evidence="2 3">SM19</strain>
    </source>
</reference>
<evidence type="ECO:0000313" key="2">
    <source>
        <dbReference type="EMBL" id="EON90828.1"/>
    </source>
</evidence>
<dbReference type="PATRIC" id="fig|1318628.3.peg.3387"/>
<evidence type="ECO:0008006" key="4">
    <source>
        <dbReference type="Google" id="ProtNLM"/>
    </source>
</evidence>
<protein>
    <recommendedName>
        <fullName evidence="4">Lipoprotein</fullName>
    </recommendedName>
</protein>